<protein>
    <submittedName>
        <fullName evidence="8">Transmembrane protein 35B</fullName>
    </submittedName>
</protein>
<organism evidence="7 8">
    <name type="scientific">Petromyzon marinus</name>
    <name type="common">Sea lamprey</name>
    <dbReference type="NCBI Taxonomy" id="7757"/>
    <lineage>
        <taxon>Eukaryota</taxon>
        <taxon>Metazoa</taxon>
        <taxon>Chordata</taxon>
        <taxon>Craniata</taxon>
        <taxon>Vertebrata</taxon>
        <taxon>Cyclostomata</taxon>
        <taxon>Hyperoartia</taxon>
        <taxon>Petromyzontiformes</taxon>
        <taxon>Petromyzontidae</taxon>
        <taxon>Petromyzon</taxon>
    </lineage>
</organism>
<evidence type="ECO:0000313" key="8">
    <source>
        <dbReference type="RefSeq" id="XP_032834123.1"/>
    </source>
</evidence>
<sequence length="147" mass="15859">MSPRVLTVVRCLLGAFFVLAGLVKVTDLVSPDVHQHMKEEFSKFSTVFPLAPRGWRPPADLYMATVGWMELLPGILLALGPTPLQTASGVLLLVIMIGAIYSLLSLGLPLVQCLPATVCCLLLLLLLLLLKAREPVAAEGRLKTKTS</sequence>
<feature type="transmembrane region" description="Helical" evidence="6">
    <location>
        <begin position="61"/>
        <end position="80"/>
    </location>
</feature>
<dbReference type="InterPro" id="IPR032808">
    <property type="entry name" value="DoxX"/>
</dbReference>
<dbReference type="KEGG" id="pmrn:116956543"/>
<comment type="similarity">
    <text evidence="2">Belongs to the DoxX family.</text>
</comment>
<name>A0AAJ7UG38_PETMA</name>
<keyword evidence="4 6" id="KW-1133">Transmembrane helix</keyword>
<keyword evidence="3 6" id="KW-0812">Transmembrane</keyword>
<dbReference type="RefSeq" id="XP_032834123.1">
    <property type="nucleotide sequence ID" value="XM_032978232.1"/>
</dbReference>
<evidence type="ECO:0000256" key="3">
    <source>
        <dbReference type="ARBA" id="ARBA00022692"/>
    </source>
</evidence>
<accession>A0AAJ7UG38</accession>
<evidence type="ECO:0000256" key="2">
    <source>
        <dbReference type="ARBA" id="ARBA00006679"/>
    </source>
</evidence>
<keyword evidence="5 6" id="KW-0472">Membrane</keyword>
<dbReference type="Proteomes" id="UP001318040">
    <property type="component" value="Chromosome 66"/>
</dbReference>
<reference evidence="8" key="1">
    <citation type="submission" date="2025-08" db="UniProtKB">
        <authorList>
            <consortium name="RefSeq"/>
        </authorList>
    </citation>
    <scope>IDENTIFICATION</scope>
    <source>
        <tissue evidence="8">Sperm</tissue>
    </source>
</reference>
<comment type="subcellular location">
    <subcellularLocation>
        <location evidence="1">Membrane</location>
        <topology evidence="1">Multi-pass membrane protein</topology>
    </subcellularLocation>
</comment>
<evidence type="ECO:0000256" key="5">
    <source>
        <dbReference type="ARBA" id="ARBA00023136"/>
    </source>
</evidence>
<dbReference type="Pfam" id="PF07681">
    <property type="entry name" value="DoxX"/>
    <property type="match status" value="1"/>
</dbReference>
<dbReference type="PANTHER" id="PTHR13163:SF2">
    <property type="entry name" value="TRANSMEMBRANE PROTEIN 35B"/>
    <property type="match status" value="1"/>
</dbReference>
<keyword evidence="7" id="KW-1185">Reference proteome</keyword>
<dbReference type="InterPro" id="IPR040399">
    <property type="entry name" value="TMEM35A/B"/>
</dbReference>
<evidence type="ECO:0000256" key="1">
    <source>
        <dbReference type="ARBA" id="ARBA00004141"/>
    </source>
</evidence>
<gene>
    <name evidence="8" type="primary">TMEM35B</name>
</gene>
<feature type="transmembrane region" description="Helical" evidence="6">
    <location>
        <begin position="114"/>
        <end position="132"/>
    </location>
</feature>
<feature type="transmembrane region" description="Helical" evidence="6">
    <location>
        <begin position="87"/>
        <end position="108"/>
    </location>
</feature>
<dbReference type="GO" id="GO:0016020">
    <property type="term" value="C:membrane"/>
    <property type="evidence" value="ECO:0007669"/>
    <property type="project" value="UniProtKB-SubCell"/>
</dbReference>
<dbReference type="AlphaFoldDB" id="A0AAJ7UG38"/>
<evidence type="ECO:0000256" key="6">
    <source>
        <dbReference type="SAM" id="Phobius"/>
    </source>
</evidence>
<dbReference type="PANTHER" id="PTHR13163">
    <property type="entry name" value="SPINAL CORD EXPRESSION PROTEIN 4"/>
    <property type="match status" value="1"/>
</dbReference>
<proteinExistence type="inferred from homology"/>
<evidence type="ECO:0000256" key="4">
    <source>
        <dbReference type="ARBA" id="ARBA00022989"/>
    </source>
</evidence>
<evidence type="ECO:0000313" key="7">
    <source>
        <dbReference type="Proteomes" id="UP001318040"/>
    </source>
</evidence>